<name>A0A8I2AGT6_9GAMM</name>
<protein>
    <submittedName>
        <fullName evidence="2">Uncharacterized protein</fullName>
    </submittedName>
</protein>
<gene>
    <name evidence="2" type="ORF">J7T18_12180</name>
</gene>
<evidence type="ECO:0000256" key="1">
    <source>
        <dbReference type="SAM" id="MobiDB-lite"/>
    </source>
</evidence>
<evidence type="ECO:0000313" key="2">
    <source>
        <dbReference type="EMBL" id="MBQ0269056.1"/>
    </source>
</evidence>
<dbReference type="EMBL" id="JAGKLY010000004">
    <property type="protein sequence ID" value="MBQ0269056.1"/>
    <property type="molecule type" value="Genomic_DNA"/>
</dbReference>
<feature type="compositionally biased region" description="Polar residues" evidence="1">
    <location>
        <begin position="117"/>
        <end position="129"/>
    </location>
</feature>
<organism evidence="2 3">
    <name type="scientific">Providencia huaxiensis</name>
    <dbReference type="NCBI Taxonomy" id="2027290"/>
    <lineage>
        <taxon>Bacteria</taxon>
        <taxon>Pseudomonadati</taxon>
        <taxon>Pseudomonadota</taxon>
        <taxon>Gammaproteobacteria</taxon>
        <taxon>Enterobacterales</taxon>
        <taxon>Morganellaceae</taxon>
        <taxon>Providencia</taxon>
    </lineage>
</organism>
<comment type="caution">
    <text evidence="2">The sequence shown here is derived from an EMBL/GenBank/DDBJ whole genome shotgun (WGS) entry which is preliminary data.</text>
</comment>
<reference evidence="2" key="1">
    <citation type="submission" date="2021-03" db="EMBL/GenBank/DDBJ databases">
        <authorList>
            <person name="Stanton E."/>
        </authorList>
    </citation>
    <scope>NUCLEOTIDE SEQUENCE</scope>
    <source>
        <strain evidence="2">2020EL-00113</strain>
    </source>
</reference>
<dbReference type="AlphaFoldDB" id="A0A8I2AGT6"/>
<sequence>MATQLMRNYHQTNISHPVVSGLNKLPLDKEVKRKLVNQQLELNKFAESIKKKQIDRKGSKIPTRVFTLRHAYSEPSNIHQKNISGALALNRSVSEPSNLNRSHRTPVQKRTLARAQPNYQPSQAPRSPQYIQKAKDDKIAAYQSLSDVVKNFLNEKLSYKILVTFKKGLAGKEVKKYMVAYEEFKQGVSDKEKEQYLQIKLSGLTPDNRFQSTKTVWIELDKLKPIQTKEEITKVMVNTKWSHLNR</sequence>
<feature type="region of interest" description="Disordered" evidence="1">
    <location>
        <begin position="94"/>
        <end position="129"/>
    </location>
</feature>
<accession>A0A8I2AGT6</accession>
<evidence type="ECO:0000313" key="3">
    <source>
        <dbReference type="Proteomes" id="UP000674270"/>
    </source>
</evidence>
<dbReference type="RefSeq" id="WP_210848570.1">
    <property type="nucleotide sequence ID" value="NZ_CP178221.1"/>
</dbReference>
<proteinExistence type="predicted"/>
<dbReference type="Proteomes" id="UP000674270">
    <property type="component" value="Unassembled WGS sequence"/>
</dbReference>